<dbReference type="InterPro" id="IPR008942">
    <property type="entry name" value="ENTH_VHS"/>
</dbReference>
<feature type="region of interest" description="Disordered" evidence="1">
    <location>
        <begin position="376"/>
        <end position="417"/>
    </location>
</feature>
<feature type="region of interest" description="Disordered" evidence="1">
    <location>
        <begin position="145"/>
        <end position="184"/>
    </location>
</feature>
<organism evidence="3 4">
    <name type="scientific">Pyrenophora seminiperda CCB06</name>
    <dbReference type="NCBI Taxonomy" id="1302712"/>
    <lineage>
        <taxon>Eukaryota</taxon>
        <taxon>Fungi</taxon>
        <taxon>Dikarya</taxon>
        <taxon>Ascomycota</taxon>
        <taxon>Pezizomycotina</taxon>
        <taxon>Dothideomycetes</taxon>
        <taxon>Pleosporomycetidae</taxon>
        <taxon>Pleosporales</taxon>
        <taxon>Pleosporineae</taxon>
        <taxon>Pleosporaceae</taxon>
        <taxon>Pyrenophora</taxon>
    </lineage>
</organism>
<feature type="region of interest" description="Disordered" evidence="1">
    <location>
        <begin position="309"/>
        <end position="340"/>
    </location>
</feature>
<dbReference type="SUPFAM" id="SSF48464">
    <property type="entry name" value="ENTH/VHS domain"/>
    <property type="match status" value="1"/>
</dbReference>
<dbReference type="GO" id="GO:0005849">
    <property type="term" value="C:mRNA cleavage factor complex"/>
    <property type="evidence" value="ECO:0007669"/>
    <property type="project" value="TreeGrafter"/>
</dbReference>
<sequence>MSLPAAEVAADFREALQDLKMNSRPEISNLTLIAKENTEYAEAISNELDKHIRTTRPEYKLPALYVLDSIVKNVGTPYTVYIGRNLYKTFMESYLVMDQGTRKSMEGLLKTWKMPVPESMDPRPVFQADVTQDIENALAKFRAAQQQIRPQHALPPRPPSLNVAWRGTSTPPQAGPRYAAPNDPRARPVIRAFIDNILKSYPTTPQYGPTPTATPPMTYNQPQQPQPMSSVDLADLKVEVTQLISTTQNMFAHNPADAALRTKLSALLSLKQILDTQTLPPQQLEAVRNQIRALAPPPAPAPSFAPSTPVYQTQQTMPPAYPSSFPQVGASPSSAPPNVAQLLAGLSMPPMQSTPQPAPTPNPPALNLAELLKRVSSPAQPNSTPAPAPFQPPFQGFPPPVATPVPAPQPPPQSTTPTVNLAALLAQFSKPGGAPPPAQSTPVQTAAVPHLPPQPAVAPALGSADWLLKALSSMSGSTPMNAMPMAPQPTTQQSLAPASLMNQIALTTASMKQPRFNLISQLYEAKPNICATCGRRFENTTEGKEKKARHMDWHFKVKDPDAAKRGFHRSWYIPEKEWIEYREVDETAPNQTNDSGSAAKAKKQTKDRYVSVPQDVMLQQAPCPICQEKFETQWNVGANDFVWMDALSVGGKIYHATCFEEYSKGIGIEMPGTPDSVLGKRKADMGANMDGKKVRAY</sequence>
<evidence type="ECO:0000259" key="2">
    <source>
        <dbReference type="PROSITE" id="PS51391"/>
    </source>
</evidence>
<dbReference type="GO" id="GO:0003729">
    <property type="term" value="F:mRNA binding"/>
    <property type="evidence" value="ECO:0007669"/>
    <property type="project" value="InterPro"/>
</dbReference>
<feature type="region of interest" description="Disordered" evidence="1">
    <location>
        <begin position="586"/>
        <end position="606"/>
    </location>
</feature>
<gene>
    <name evidence="3" type="ORF">GMOD_00000980</name>
</gene>
<dbReference type="GO" id="GO:0005737">
    <property type="term" value="C:cytoplasm"/>
    <property type="evidence" value="ECO:0007669"/>
    <property type="project" value="TreeGrafter"/>
</dbReference>
<feature type="compositionally biased region" description="Polar residues" evidence="1">
    <location>
        <begin position="324"/>
        <end position="333"/>
    </location>
</feature>
<dbReference type="Pfam" id="PF21936">
    <property type="entry name" value="Pcf11_C"/>
    <property type="match status" value="1"/>
</dbReference>
<dbReference type="InterPro" id="IPR006569">
    <property type="entry name" value="CID_dom"/>
</dbReference>
<dbReference type="InterPro" id="IPR047415">
    <property type="entry name" value="Pcf11_CID"/>
</dbReference>
<dbReference type="Gene3D" id="1.25.40.90">
    <property type="match status" value="1"/>
</dbReference>
<dbReference type="GO" id="GO:0031124">
    <property type="term" value="P:mRNA 3'-end processing"/>
    <property type="evidence" value="ECO:0007669"/>
    <property type="project" value="InterPro"/>
</dbReference>
<dbReference type="GO" id="GO:0000993">
    <property type="term" value="F:RNA polymerase II complex binding"/>
    <property type="evidence" value="ECO:0007669"/>
    <property type="project" value="InterPro"/>
</dbReference>
<accession>A0A3M7LY96</accession>
<feature type="compositionally biased region" description="Pro residues" evidence="1">
    <location>
        <begin position="384"/>
        <end position="414"/>
    </location>
</feature>
<dbReference type="InterPro" id="IPR054127">
    <property type="entry name" value="Pcf11_C"/>
</dbReference>
<dbReference type="CDD" id="cd16982">
    <property type="entry name" value="CID_Pcf11"/>
    <property type="match status" value="1"/>
</dbReference>
<evidence type="ECO:0000313" key="3">
    <source>
        <dbReference type="EMBL" id="RMZ67102.1"/>
    </source>
</evidence>
<proteinExistence type="predicted"/>
<dbReference type="PANTHER" id="PTHR15921:SF3">
    <property type="entry name" value="PRE-MRNA CLEAVAGE COMPLEX 2 PROTEIN PCF11"/>
    <property type="match status" value="1"/>
</dbReference>
<dbReference type="OrthoDB" id="343582at2759"/>
<dbReference type="FunFam" id="1.25.40.90:FF:000016">
    <property type="entry name" value="mRNA cleavage factor complex component Pcf11"/>
    <property type="match status" value="1"/>
</dbReference>
<dbReference type="InterPro" id="IPR045154">
    <property type="entry name" value="PCF11-like"/>
</dbReference>
<feature type="domain" description="CID" evidence="2">
    <location>
        <begin position="4"/>
        <end position="142"/>
    </location>
</feature>
<dbReference type="PROSITE" id="PS51391">
    <property type="entry name" value="CID"/>
    <property type="match status" value="1"/>
</dbReference>
<dbReference type="Proteomes" id="UP000265663">
    <property type="component" value="Unassembled WGS sequence"/>
</dbReference>
<protein>
    <recommendedName>
        <fullName evidence="2">CID domain-containing protein</fullName>
    </recommendedName>
</protein>
<dbReference type="SMART" id="SM00582">
    <property type="entry name" value="RPR"/>
    <property type="match status" value="1"/>
</dbReference>
<name>A0A3M7LY96_9PLEO</name>
<evidence type="ECO:0000256" key="1">
    <source>
        <dbReference type="SAM" id="MobiDB-lite"/>
    </source>
</evidence>
<evidence type="ECO:0000313" key="4">
    <source>
        <dbReference type="Proteomes" id="UP000265663"/>
    </source>
</evidence>
<dbReference type="Pfam" id="PF04818">
    <property type="entry name" value="CID"/>
    <property type="match status" value="1"/>
</dbReference>
<dbReference type="AlphaFoldDB" id="A0A3M7LY96"/>
<keyword evidence="4" id="KW-1185">Reference proteome</keyword>
<dbReference type="GO" id="GO:0006369">
    <property type="term" value="P:termination of RNA polymerase II transcription"/>
    <property type="evidence" value="ECO:0007669"/>
    <property type="project" value="InterPro"/>
</dbReference>
<dbReference type="EMBL" id="KE747810">
    <property type="protein sequence ID" value="RMZ67102.1"/>
    <property type="molecule type" value="Genomic_DNA"/>
</dbReference>
<dbReference type="PANTHER" id="PTHR15921">
    <property type="entry name" value="PRE-MRNA CLEAVAGE COMPLEX II"/>
    <property type="match status" value="1"/>
</dbReference>
<reference evidence="3 4" key="1">
    <citation type="journal article" date="2014" name="PLoS ONE">
        <title>De novo Genome Assembly of the Fungal Plant Pathogen Pyrenophora semeniperda.</title>
        <authorList>
            <person name="Soliai M.M."/>
            <person name="Meyer S.E."/>
            <person name="Udall J.A."/>
            <person name="Elzinga D.E."/>
            <person name="Hermansen R.A."/>
            <person name="Bodily P.M."/>
            <person name="Hart A.A."/>
            <person name="Coleman C.E."/>
        </authorList>
    </citation>
    <scope>NUCLEOTIDE SEQUENCE [LARGE SCALE GENOMIC DNA]</scope>
    <source>
        <strain evidence="3 4">CCB06</strain>
        <tissue evidence="3">Mycelium</tissue>
    </source>
</reference>